<dbReference type="SMART" id="SM00028">
    <property type="entry name" value="TPR"/>
    <property type="match status" value="3"/>
</dbReference>
<protein>
    <submittedName>
        <fullName evidence="4">Tetratricopeptide (TPR) repeat protein</fullName>
    </submittedName>
</protein>
<dbReference type="Pfam" id="PF13432">
    <property type="entry name" value="TPR_16"/>
    <property type="match status" value="3"/>
</dbReference>
<dbReference type="Gene3D" id="1.25.40.10">
    <property type="entry name" value="Tetratricopeptide repeat domain"/>
    <property type="match status" value="1"/>
</dbReference>
<proteinExistence type="predicted"/>
<dbReference type="AlphaFoldDB" id="A0A839SSY9"/>
<dbReference type="EMBL" id="JACHXA010000001">
    <property type="protein sequence ID" value="MBB3064033.1"/>
    <property type="molecule type" value="Genomic_DNA"/>
</dbReference>
<dbReference type="PROSITE" id="PS50005">
    <property type="entry name" value="TPR"/>
    <property type="match status" value="2"/>
</dbReference>
<gene>
    <name evidence="4" type="ORF">FHR98_000298</name>
</gene>
<feature type="region of interest" description="Disordered" evidence="3">
    <location>
        <begin position="1"/>
        <end position="22"/>
    </location>
</feature>
<dbReference type="RefSeq" id="WP_183414851.1">
    <property type="nucleotide sequence ID" value="NZ_JACHXA010000001.1"/>
</dbReference>
<dbReference type="PANTHER" id="PTHR12788:SF10">
    <property type="entry name" value="PROTEIN-TYROSINE SULFOTRANSFERASE"/>
    <property type="match status" value="1"/>
</dbReference>
<dbReference type="InterPro" id="IPR026634">
    <property type="entry name" value="TPST-like"/>
</dbReference>
<accession>A0A839SSY9</accession>
<dbReference type="InterPro" id="IPR011990">
    <property type="entry name" value="TPR-like_helical_dom_sf"/>
</dbReference>
<evidence type="ECO:0000256" key="3">
    <source>
        <dbReference type="SAM" id="MobiDB-lite"/>
    </source>
</evidence>
<keyword evidence="1" id="KW-0808">Transferase</keyword>
<sequence>MVERGKEGDGGPPFGGLEPSSALSRAGDLLREGRTGEAEAVVAAALESVPGHVELLAALGELRLRQGRAAEALEPLKKAAKKAPQALALQNNLATALRLCGEAVTAEQVIRKALAGAGRDPAATAMLHATLGSILLERGKPGDALASFDKAAAGQPNNPQVQVSRGICLRDLGRTDEALAALDKALAAHPGFGSAFYQKLLVLERASRLESAQSVASIALKKVPDHPGVLLTTARLYRRLGRKDEAVAMLEGMKATGDFAYERPFQLGRLYDEMDRPADAFAAFSEGNRLQSETVIGRATRKERFLERIAKLEETVTAEWVAGWQPLAQPDDWLRDPVFLVGFPRSGTTLLDQILSGHSDIEVIEEQPLLESLRKKMDSGDPGYPERLSTLSVKDAGRLRTLYSDALKEALAQSGCTGTTAIRVDKFPFNLLDLPLIMRLFPQSKVIMALRHPCDVVLSCFMQQFQLNNAMAHFLNLEDAAKLYARVMALGRRYETLLSLPLHRLRYEDLVTDTEGQARKLLTFLELPWQASVLDHVATAKARHIATPSYEQVTQPIYSHASGRWHRYEEQLSPLLPILQPSIEAYGYTID</sequence>
<dbReference type="Pfam" id="PF13469">
    <property type="entry name" value="Sulfotransfer_3"/>
    <property type="match status" value="1"/>
</dbReference>
<dbReference type="GO" id="GO:0008476">
    <property type="term" value="F:protein-tyrosine sulfotransferase activity"/>
    <property type="evidence" value="ECO:0007669"/>
    <property type="project" value="InterPro"/>
</dbReference>
<feature type="repeat" description="TPR" evidence="2">
    <location>
        <begin position="53"/>
        <end position="86"/>
    </location>
</feature>
<dbReference type="SUPFAM" id="SSF48452">
    <property type="entry name" value="TPR-like"/>
    <property type="match status" value="1"/>
</dbReference>
<evidence type="ECO:0000256" key="2">
    <source>
        <dbReference type="PROSITE-ProRule" id="PRU00339"/>
    </source>
</evidence>
<evidence type="ECO:0000313" key="5">
    <source>
        <dbReference type="Proteomes" id="UP000581135"/>
    </source>
</evidence>
<organism evidence="4 5">
    <name type="scientific">Limibacillus halophilus</name>
    <dbReference type="NCBI Taxonomy" id="1579333"/>
    <lineage>
        <taxon>Bacteria</taxon>
        <taxon>Pseudomonadati</taxon>
        <taxon>Pseudomonadota</taxon>
        <taxon>Alphaproteobacteria</taxon>
        <taxon>Rhodospirillales</taxon>
        <taxon>Rhodovibrionaceae</taxon>
        <taxon>Limibacillus</taxon>
    </lineage>
</organism>
<dbReference type="InterPro" id="IPR027417">
    <property type="entry name" value="P-loop_NTPase"/>
</dbReference>
<dbReference type="Gene3D" id="3.40.50.300">
    <property type="entry name" value="P-loop containing nucleotide triphosphate hydrolases"/>
    <property type="match status" value="1"/>
</dbReference>
<evidence type="ECO:0000256" key="1">
    <source>
        <dbReference type="ARBA" id="ARBA00022679"/>
    </source>
</evidence>
<dbReference type="InterPro" id="IPR019734">
    <property type="entry name" value="TPR_rpt"/>
</dbReference>
<dbReference type="PANTHER" id="PTHR12788">
    <property type="entry name" value="PROTEIN-TYROSINE SULFOTRANSFERASE 2"/>
    <property type="match status" value="1"/>
</dbReference>
<reference evidence="4 5" key="1">
    <citation type="submission" date="2020-08" db="EMBL/GenBank/DDBJ databases">
        <title>Genomic Encyclopedia of Type Strains, Phase III (KMG-III): the genomes of soil and plant-associated and newly described type strains.</title>
        <authorList>
            <person name="Whitman W."/>
        </authorList>
    </citation>
    <scope>NUCLEOTIDE SEQUENCE [LARGE SCALE GENOMIC DNA]</scope>
    <source>
        <strain evidence="4 5">CECT 8803</strain>
    </source>
</reference>
<evidence type="ECO:0000313" key="4">
    <source>
        <dbReference type="EMBL" id="MBB3064033.1"/>
    </source>
</evidence>
<feature type="repeat" description="TPR" evidence="2">
    <location>
        <begin position="125"/>
        <end position="158"/>
    </location>
</feature>
<name>A0A839SSY9_9PROT</name>
<dbReference type="Proteomes" id="UP000581135">
    <property type="component" value="Unassembled WGS sequence"/>
</dbReference>
<keyword evidence="2" id="KW-0802">TPR repeat</keyword>
<dbReference type="SUPFAM" id="SSF52540">
    <property type="entry name" value="P-loop containing nucleoside triphosphate hydrolases"/>
    <property type="match status" value="1"/>
</dbReference>
<comment type="caution">
    <text evidence="4">The sequence shown here is derived from an EMBL/GenBank/DDBJ whole genome shotgun (WGS) entry which is preliminary data.</text>
</comment>
<keyword evidence="5" id="KW-1185">Reference proteome</keyword>